<dbReference type="PANTHER" id="PTHR12100:SF0">
    <property type="entry name" value="EXOCYST COMPLEX COMPONENT 5"/>
    <property type="match status" value="1"/>
</dbReference>
<protein>
    <submittedName>
        <fullName evidence="1">Uncharacterized protein</fullName>
    </submittedName>
</protein>
<dbReference type="PANTHER" id="PTHR12100">
    <property type="entry name" value="SEC10"/>
    <property type="match status" value="1"/>
</dbReference>
<dbReference type="Proteomes" id="UP001141253">
    <property type="component" value="Chromosome 2"/>
</dbReference>
<proteinExistence type="predicted"/>
<comment type="caution">
    <text evidence="1">The sequence shown here is derived from an EMBL/GenBank/DDBJ whole genome shotgun (WGS) entry which is preliminary data.</text>
</comment>
<sequence>MKESIDGIRSNRDSKSSSVASLPLILDIDDFKGDFSFDALFGNLVNDHLPSFQDEEANSADGKVGGDVLANGHARAPSDAAKLAQGLSSPLFPEVDSLLSLFRDSCKELIDLRKQIDGRLYNLKKEVSVQDSKHRKTLAEAQ</sequence>
<accession>A0ABQ9BTS2</accession>
<evidence type="ECO:0000313" key="1">
    <source>
        <dbReference type="EMBL" id="KAJ6390568.1"/>
    </source>
</evidence>
<reference evidence="1" key="1">
    <citation type="submission" date="2022-10" db="EMBL/GenBank/DDBJ databases">
        <authorList>
            <person name="Hyden B.L."/>
            <person name="Feng K."/>
            <person name="Yates T."/>
            <person name="Jawdy S."/>
            <person name="Smart L.B."/>
            <person name="Muchero W."/>
        </authorList>
    </citation>
    <scope>NUCLEOTIDE SEQUENCE</scope>
    <source>
        <tissue evidence="1">Shoot tip</tissue>
    </source>
</reference>
<keyword evidence="2" id="KW-1185">Reference proteome</keyword>
<dbReference type="InterPro" id="IPR009976">
    <property type="entry name" value="Sec10-like"/>
</dbReference>
<dbReference type="EMBL" id="JAPFFI010000006">
    <property type="protein sequence ID" value="KAJ6390568.1"/>
    <property type="molecule type" value="Genomic_DNA"/>
</dbReference>
<gene>
    <name evidence="1" type="ORF">OIU77_024723</name>
</gene>
<reference evidence="1" key="2">
    <citation type="journal article" date="2023" name="Int. J. Mol. Sci.">
        <title>De Novo Assembly and Annotation of 11 Diverse Shrub Willow (Salix) Genomes Reveals Novel Gene Organization in Sex-Linked Regions.</title>
        <authorList>
            <person name="Hyden B."/>
            <person name="Feng K."/>
            <person name="Yates T.B."/>
            <person name="Jawdy S."/>
            <person name="Cereghino C."/>
            <person name="Smart L.B."/>
            <person name="Muchero W."/>
        </authorList>
    </citation>
    <scope>NUCLEOTIDE SEQUENCE</scope>
    <source>
        <tissue evidence="1">Shoot tip</tissue>
    </source>
</reference>
<evidence type="ECO:0000313" key="2">
    <source>
        <dbReference type="Proteomes" id="UP001141253"/>
    </source>
</evidence>
<name>A0ABQ9BTS2_9ROSI</name>
<organism evidence="1 2">
    <name type="scientific">Salix suchowensis</name>
    <dbReference type="NCBI Taxonomy" id="1278906"/>
    <lineage>
        <taxon>Eukaryota</taxon>
        <taxon>Viridiplantae</taxon>
        <taxon>Streptophyta</taxon>
        <taxon>Embryophyta</taxon>
        <taxon>Tracheophyta</taxon>
        <taxon>Spermatophyta</taxon>
        <taxon>Magnoliopsida</taxon>
        <taxon>eudicotyledons</taxon>
        <taxon>Gunneridae</taxon>
        <taxon>Pentapetalae</taxon>
        <taxon>rosids</taxon>
        <taxon>fabids</taxon>
        <taxon>Malpighiales</taxon>
        <taxon>Salicaceae</taxon>
        <taxon>Saliceae</taxon>
        <taxon>Salix</taxon>
    </lineage>
</organism>